<dbReference type="CDD" id="cd00063">
    <property type="entry name" value="FN3"/>
    <property type="match status" value="1"/>
</dbReference>
<dbReference type="PROSITE" id="PS50853">
    <property type="entry name" value="FN3"/>
    <property type="match status" value="1"/>
</dbReference>
<dbReference type="InterPro" id="IPR055354">
    <property type="entry name" value="DUF7507"/>
</dbReference>
<keyword evidence="1" id="KW-0677">Repeat</keyword>
<dbReference type="PROSITE" id="PS50835">
    <property type="entry name" value="IG_LIKE"/>
    <property type="match status" value="1"/>
</dbReference>
<dbReference type="SUPFAM" id="SSF49899">
    <property type="entry name" value="Concanavalin A-like lectins/glucanases"/>
    <property type="match status" value="1"/>
</dbReference>
<gene>
    <name evidence="6" type="ORF">GCM10022250_21760</name>
</gene>
<protein>
    <submittedName>
        <fullName evidence="6">Choice-of-anchor L domain-containing protein</fullName>
    </submittedName>
</protein>
<organism evidence="6 7">
    <name type="scientific">Flavobacterium chungbukense</name>
    <dbReference type="NCBI Taxonomy" id="877464"/>
    <lineage>
        <taxon>Bacteria</taxon>
        <taxon>Pseudomonadati</taxon>
        <taxon>Bacteroidota</taxon>
        <taxon>Flavobacteriia</taxon>
        <taxon>Flavobacteriales</taxon>
        <taxon>Flavobacteriaceae</taxon>
        <taxon>Flavobacterium</taxon>
    </lineage>
</organism>
<dbReference type="Pfam" id="PF02494">
    <property type="entry name" value="HYR"/>
    <property type="match status" value="2"/>
</dbReference>
<evidence type="ECO:0000256" key="1">
    <source>
        <dbReference type="ARBA" id="ARBA00022737"/>
    </source>
</evidence>
<dbReference type="RefSeq" id="WP_229354762.1">
    <property type="nucleotide sequence ID" value="NZ_BAABAO010000007.1"/>
</dbReference>
<dbReference type="Gene3D" id="2.60.120.200">
    <property type="match status" value="1"/>
</dbReference>
<reference evidence="7" key="1">
    <citation type="journal article" date="2019" name="Int. J. Syst. Evol. Microbiol.">
        <title>The Global Catalogue of Microorganisms (GCM) 10K type strain sequencing project: providing services to taxonomists for standard genome sequencing and annotation.</title>
        <authorList>
            <consortium name="The Broad Institute Genomics Platform"/>
            <consortium name="The Broad Institute Genome Sequencing Center for Infectious Disease"/>
            <person name="Wu L."/>
            <person name="Ma J."/>
        </authorList>
    </citation>
    <scope>NUCLEOTIDE SEQUENCE [LARGE SCALE GENOMIC DNA]</scope>
    <source>
        <strain evidence="7">JCM 17386</strain>
    </source>
</reference>
<evidence type="ECO:0000259" key="3">
    <source>
        <dbReference type="PROSITE" id="PS50825"/>
    </source>
</evidence>
<evidence type="ECO:0000313" key="7">
    <source>
        <dbReference type="Proteomes" id="UP001501333"/>
    </source>
</evidence>
<dbReference type="InterPro" id="IPR007110">
    <property type="entry name" value="Ig-like_dom"/>
</dbReference>
<feature type="chain" id="PRO_5046217860" evidence="2">
    <location>
        <begin position="30"/>
        <end position="2880"/>
    </location>
</feature>
<keyword evidence="7" id="KW-1185">Reference proteome</keyword>
<dbReference type="Pfam" id="PF24346">
    <property type="entry name" value="DUF7507"/>
    <property type="match status" value="1"/>
</dbReference>
<dbReference type="PANTHER" id="PTHR24273">
    <property type="entry name" value="FI04643P-RELATED"/>
    <property type="match status" value="1"/>
</dbReference>
<evidence type="ECO:0000313" key="6">
    <source>
        <dbReference type="EMBL" id="GAA4130669.1"/>
    </source>
</evidence>
<dbReference type="InterPro" id="IPR003410">
    <property type="entry name" value="HYR_dom"/>
</dbReference>
<dbReference type="InterPro" id="IPR003961">
    <property type="entry name" value="FN3_dom"/>
</dbReference>
<dbReference type="EMBL" id="BAABAO010000007">
    <property type="protein sequence ID" value="GAA4130669.1"/>
    <property type="molecule type" value="Genomic_DNA"/>
</dbReference>
<dbReference type="Pfam" id="PF13585">
    <property type="entry name" value="CHU_C"/>
    <property type="match status" value="1"/>
</dbReference>
<accession>A0ABP7Y4Z4</accession>
<dbReference type="SUPFAM" id="SSF49265">
    <property type="entry name" value="Fibronectin type III"/>
    <property type="match status" value="1"/>
</dbReference>
<feature type="domain" description="Fibronectin type-III" evidence="5">
    <location>
        <begin position="508"/>
        <end position="602"/>
    </location>
</feature>
<dbReference type="Pfam" id="PF00041">
    <property type="entry name" value="fn3"/>
    <property type="match status" value="1"/>
</dbReference>
<sequence>MRNFTFKKFNLFKLFFLIFLFFITAQTRAQFPYSQSFKNSTAPGVLFGGEPVAFLTGGAGLRDGYNDANGSGYLRLTNRQGSQKGIVYSDMYSFPSAYGMTITFEYYTHSGNGADGIAFILFDATASPVAAGAFGGSLGYAQRNSETGFSKGYLGIGIDEYGNFSANNEGKSGGAPGGVLPSNVTLRGAGTGTSGYPHLISVKTTDLASSFNVAGGDRGATDNSKSGFRKMEVVLKPRADGGFFIDVYLTHGSVRELIINNYEYKTLAPSNLKFAISSSTGGSNNFHEIRNLNITVDKSTLLTPVANSDTFTGCIGLPATSGDITANDNGSVNTLGTINKSTVDLDPSVTGIQTSKTVADKGTFTYNSSTGAVTFTPLNNSVVGPVQINYTFNDTYDKTSNSSTITYNTYTAIANNTITAPSTSSFCTAPNDPGIITGSTATGGGSGLTYQWESSINNIDFNPIVGATSASYDPPSTSTTAYYRRVVSSTTCKDVSNTVSIVFGQASTPTATAATAITCNSFTANWNAVANATSYGLAVSRNSNFNTPEGDLDGRNLNSSSTSFNVTGLISGQTYYFRVLSYNSCGAGPTASNVITVTVGNGSVAGTISAAQTICSGTAPQDLTLTGYTGTIQWQSSANNSTFNDIIGATNAVLTSAQMGTLTANTYYRAVVKSGLCTAANSASVLITISPVPSLGTISQAAITCEGAPARINLKGLLPSTTSTIAYSIDGVAQTPVTGVAADGSGNGFFETGVLTAVNNGKTLRVTTVTTTNATPSCTSTVNRDVTLSINASSVGGTIASVAAICSGTSPANLVLSGNNGSVIRWQKSTDSGFSTRTDINITSTTLTSANIGNLTASTYFRAIVQNGDCAAVFSDAVLVTVNALPAVLSLTGSTICVLPGGNGTIASSTSASGISYQLYNSSNTAVQSAKSGNGSALTWTSLVAGNGYYVIGRNTTTSCTSTSGTVNVATNPNPDALVLTGSTICVSPGGNGTITSSTSATGINYQLYNSSNTAVQSAKSGNGSALTWTNLAAGTGYYVIGTNTTTTCSSTSNSVNVATTLNPTALVLTGSVICVSPGGNGTISSTTSVNNVSYQLFDSSDVTVQSAKSGNGSALTWTNLTAANGYYVVATNAANCTVKSNVVNITTNPNPTISIGGTLTDCLTTTLTTTTNASSPTYVWYKNNAIISNETSSSLVVNSDGDYKVKVTNTSTGCEATSAVSTVKVSDTEKPVKPVLADITAECSATVTAPTTTDNCSGTVTGTTSDPLTYSTQGNYTINWSFNDGNGNTETATQKVIIKDTQKPSITCPATVVVSADANSCTATSVILGSPVTSDNCGGTVTVTNNAPSSFPIGNTTVTWTATDAAGNTQTCTQTVTVNDTQKPSITCPATVVVSTDANSCVATGVTLGTPVTSDNCNGTVTVTNNAPSSFSIGNTTVTWTATDAAGNTQTCTQVVKVVGPIISDKDTASINGYNGGTAVSNVLSNDLLNCNAVVRNEVVLTLDSALPSVLTFDIVSGEVKVKANTPVGTYTFDYKICEVANTSNCNSATVEITVTAPAILAVKENLGPINGSIGGITASLIGSDKLNGVQAVIGTNAGEVALMGTAPAGLTVNSDGTVTVSKGVKAGDYDVEYTICDNNNAGNCSTVTSTVTVTAADLVANLDNAGSVIGGNASQTLINVFDNDTKNGAKLDPSEVKLTAGTDPKGFLTIDSDGKAVLGANAPAGNYEITYEICELLNPGNCSTNKVQVTVTAPVILAVKENLGPINGSIGGTTASLIGSDKLNGVQAVIGTNAGEVALTGTAPAGLTVNSDGTVTVSKGVKAGDYDVEYTICDNNNAGNCSTVTSTVTVTAADLVANLDNAGSVIGGNASQTLINVFDNDTKNGAKLDPSEVKLTAGTDPKGFLTIDADGKAVLGANAPAGNYEITYEICELLNPGNCNTNKVQVTVTAPAILAVKENLGPINGSIGGTTASLIGSDKLNGVQAVIGTNAGEVALTGTAPAGLTINADGTVTVVKGVKAGDYDVEYTICDNNNAGNCSTVTSTVTVTAADLVSNLDNAGSVIGGNASQTLINVFDNDTKNGAKLDPSEVKLTAGTDPKGFLIIDADGKAVLGANAPAGNYEITYEICELLNPSNCSTNKVQVTVTAPVIDAVLDVISSINGNIGGTTVSLIKNDTLNGNPIIAGTAAGEVRFNIVGTLPAGLTLNPDYTITVAPNTPAGNYNVEYRICDNVNSGNCDSVITVVTVTGGNLIANQDIVPSVVGSNVPQTLINVFANDTKNGNALVPSDVNLSVTAADLKRYLTIDANGNAILAPNAPAGNYELTYTICEKLNPSNCSSNTVKVIVDLPVIDAVVDSITPINGNIGGTTVSLIKNDTLNGNPIIAGTAAGEVTFNIVGTLPAGLTLNPDYTITVAPNTPAGNYNVEYRICDNVNSGNCDSVISVITVTGGNLVANQDIVSSVIASNVAQTLNNVFANDTKDGKALVSSDVNLTVAVADPKGYLTVDANGNAILAPNAPAGDYELTYTICEKLNHSNCSQAVVKVTVMNRVEPSPPTTNGITLGDDNNVTADGINGALEFVNVLENDFINGQPINPADVTIKPLGNSSYFEWNADGTVNVKPNTPGGSYAITYQVCEKANSTNCSTAVLNVFVEVPAIAIVKKAEFNDENNSGFANAGETITYTFTVTNTGNVPLNNVIVKDPLTGVVVSGQAISLAVGESNSSNFSAVYKITQEDINLTKVTNQATAQGSSSKGVVVEDLSDHSSNTGDNPTVTELDGCAIKVFKAFSPNGDNKNTRFYIRGIECYPNNTVEIYNRWGVLVYSIDGYNNNDRAFVGYSNGRSTIKQTEGLPVGTYFYILKYQDNANGPHQESGYLYINK</sequence>
<dbReference type="InterPro" id="IPR036116">
    <property type="entry name" value="FN3_sf"/>
</dbReference>
<dbReference type="PANTHER" id="PTHR24273:SF32">
    <property type="entry name" value="HYALIN"/>
    <property type="match status" value="1"/>
</dbReference>
<feature type="domain" description="HYR" evidence="3">
    <location>
        <begin position="1382"/>
        <end position="1461"/>
    </location>
</feature>
<dbReference type="PROSITE" id="PS50825">
    <property type="entry name" value="HYR"/>
    <property type="match status" value="2"/>
</dbReference>
<proteinExistence type="predicted"/>
<dbReference type="Gene3D" id="2.60.40.10">
    <property type="entry name" value="Immunoglobulins"/>
    <property type="match status" value="3"/>
</dbReference>
<dbReference type="InterPro" id="IPR026341">
    <property type="entry name" value="T9SS_type_B"/>
</dbReference>
<feature type="domain" description="HYR" evidence="3">
    <location>
        <begin position="1300"/>
        <end position="1381"/>
    </location>
</feature>
<name>A0ABP7Y4Z4_9FLAO</name>
<dbReference type="InterPro" id="IPR013783">
    <property type="entry name" value="Ig-like_fold"/>
</dbReference>
<dbReference type="Proteomes" id="UP001501333">
    <property type="component" value="Unassembled WGS sequence"/>
</dbReference>
<dbReference type="SMART" id="SM00060">
    <property type="entry name" value="FN3"/>
    <property type="match status" value="1"/>
</dbReference>
<feature type="signal peptide" evidence="2">
    <location>
        <begin position="1"/>
        <end position="29"/>
    </location>
</feature>
<evidence type="ECO:0000259" key="4">
    <source>
        <dbReference type="PROSITE" id="PS50835"/>
    </source>
</evidence>
<feature type="domain" description="Ig-like" evidence="4">
    <location>
        <begin position="1163"/>
        <end position="1222"/>
    </location>
</feature>
<evidence type="ECO:0000259" key="5">
    <source>
        <dbReference type="PROSITE" id="PS50853"/>
    </source>
</evidence>
<dbReference type="InterPro" id="IPR013320">
    <property type="entry name" value="ConA-like_dom_sf"/>
</dbReference>
<comment type="caution">
    <text evidence="6">The sequence shown here is derived from an EMBL/GenBank/DDBJ whole genome shotgun (WGS) entry which is preliminary data.</text>
</comment>
<evidence type="ECO:0000256" key="2">
    <source>
        <dbReference type="SAM" id="SignalP"/>
    </source>
</evidence>
<dbReference type="NCBIfam" id="TIGR04131">
    <property type="entry name" value="Bac_Flav_CTERM"/>
    <property type="match status" value="1"/>
</dbReference>
<keyword evidence="2" id="KW-0732">Signal</keyword>